<protein>
    <submittedName>
        <fullName evidence="2">Uncharacterized protein</fullName>
    </submittedName>
</protein>
<accession>A0A7W7LGU6</accession>
<dbReference type="AlphaFoldDB" id="A0A7W7LGU6"/>
<gene>
    <name evidence="2" type="ORF">FHS38_005498</name>
</gene>
<organism evidence="2 3">
    <name type="scientific">Streptomyces netropsis</name>
    <name type="common">Streptoverticillium netropsis</name>
    <dbReference type="NCBI Taxonomy" id="55404"/>
    <lineage>
        <taxon>Bacteria</taxon>
        <taxon>Bacillati</taxon>
        <taxon>Actinomycetota</taxon>
        <taxon>Actinomycetes</taxon>
        <taxon>Kitasatosporales</taxon>
        <taxon>Streptomycetaceae</taxon>
        <taxon>Streptomyces</taxon>
    </lineage>
</organism>
<reference evidence="2 3" key="1">
    <citation type="submission" date="2020-08" db="EMBL/GenBank/DDBJ databases">
        <title>Genomic Encyclopedia of Type Strains, Phase III (KMG-III): the genomes of soil and plant-associated and newly described type strains.</title>
        <authorList>
            <person name="Whitman W."/>
        </authorList>
    </citation>
    <scope>NUCLEOTIDE SEQUENCE [LARGE SCALE GENOMIC DNA]</scope>
    <source>
        <strain evidence="2 3">CECT 3265</strain>
    </source>
</reference>
<name>A0A7W7LGU6_STRNE</name>
<feature type="region of interest" description="Disordered" evidence="1">
    <location>
        <begin position="34"/>
        <end position="58"/>
    </location>
</feature>
<dbReference type="Proteomes" id="UP000556436">
    <property type="component" value="Unassembled WGS sequence"/>
</dbReference>
<feature type="region of interest" description="Disordered" evidence="1">
    <location>
        <begin position="94"/>
        <end position="113"/>
    </location>
</feature>
<evidence type="ECO:0000256" key="1">
    <source>
        <dbReference type="SAM" id="MobiDB-lite"/>
    </source>
</evidence>
<sequence length="113" mass="12425">MYALILPALTPFVLLAGVMGLSWWEDHILPPADPVKPDEQRHSPVTVPISPGRGAGTHRSCQFVDKGCRRALTDHYGVGLRRSGILRTAPPVRLRPAPAEPRESSLCPLEFRP</sequence>
<evidence type="ECO:0000313" key="2">
    <source>
        <dbReference type="EMBL" id="MBB4889423.1"/>
    </source>
</evidence>
<dbReference type="EMBL" id="JACHJG010000013">
    <property type="protein sequence ID" value="MBB4889423.1"/>
    <property type="molecule type" value="Genomic_DNA"/>
</dbReference>
<keyword evidence="3" id="KW-1185">Reference proteome</keyword>
<proteinExistence type="predicted"/>
<comment type="caution">
    <text evidence="2">The sequence shown here is derived from an EMBL/GenBank/DDBJ whole genome shotgun (WGS) entry which is preliminary data.</text>
</comment>
<evidence type="ECO:0000313" key="3">
    <source>
        <dbReference type="Proteomes" id="UP000556436"/>
    </source>
</evidence>